<evidence type="ECO:0000313" key="2">
    <source>
        <dbReference type="Proteomes" id="UP000000702"/>
    </source>
</evidence>
<name>F9WC01_TRYCI</name>
<dbReference type="Proteomes" id="UP000000702">
    <property type="component" value="Unassembled WGS sequence"/>
</dbReference>
<evidence type="ECO:0000313" key="1">
    <source>
        <dbReference type="EMBL" id="CCD14788.1"/>
    </source>
</evidence>
<proteinExistence type="predicted"/>
<gene>
    <name evidence="1" type="ORF">TCIL3000_0_53740</name>
</gene>
<keyword evidence="2" id="KW-1185">Reference proteome</keyword>
<dbReference type="AlphaFoldDB" id="F9WC01"/>
<dbReference type="OMA" id="MERVCDP"/>
<organism evidence="1 2">
    <name type="scientific">Trypanosoma congolense (strain IL3000)</name>
    <dbReference type="NCBI Taxonomy" id="1068625"/>
    <lineage>
        <taxon>Eukaryota</taxon>
        <taxon>Discoba</taxon>
        <taxon>Euglenozoa</taxon>
        <taxon>Kinetoplastea</taxon>
        <taxon>Metakinetoplastina</taxon>
        <taxon>Trypanosomatida</taxon>
        <taxon>Trypanosomatidae</taxon>
        <taxon>Trypanosoma</taxon>
        <taxon>Nannomonas</taxon>
    </lineage>
</organism>
<protein>
    <submittedName>
        <fullName evidence="1">WGS project CAEQ00000000 data, annotated contig 2165</fullName>
    </submittedName>
</protein>
<accession>F9WC01</accession>
<comment type="caution">
    <text evidence="1">The sequence shown here is derived from an EMBL/GenBank/DDBJ whole genome shotgun (WGS) entry which is preliminary data.</text>
</comment>
<reference evidence="2" key="1">
    <citation type="submission" date="2011-07" db="EMBL/GenBank/DDBJ databases">
        <title>Divergent evolution of antigenic variation in African trypanosomes.</title>
        <authorList>
            <person name="Jackson A.P."/>
            <person name="Berry A."/>
            <person name="Allison H.C."/>
            <person name="Burton P."/>
            <person name="Anderson J."/>
            <person name="Aslett M."/>
            <person name="Brown R."/>
            <person name="Corton N."/>
            <person name="Harris D."/>
            <person name="Hauser H."/>
            <person name="Gamble J."/>
            <person name="Gilderthorp R."/>
            <person name="McQuillan J."/>
            <person name="Quail M.A."/>
            <person name="Sanders M."/>
            <person name="Van Tonder A."/>
            <person name="Ginger M.L."/>
            <person name="Donelson J.E."/>
            <person name="Field M.C."/>
            <person name="Barry J.D."/>
            <person name="Berriman M."/>
            <person name="Hertz-Fowler C."/>
        </authorList>
    </citation>
    <scope>NUCLEOTIDE SEQUENCE [LARGE SCALE GENOMIC DNA]</scope>
    <source>
        <strain evidence="2">IL3000</strain>
    </source>
</reference>
<dbReference type="VEuPathDB" id="TriTrypDB:TcIL3000_0_53740"/>
<sequence>MRVVRPTWSGHGLLRRTGVVLTSRCPACGGCTSSELISTLERQIEPFVPRTFTALTQITRSVDEELMEKVSSMGGLRNVLVRCPKTFAVRKVGDVYVARRLREGSAKLSDSSSAGRCCGLRGGVERRKELPQRPVVREIDKNMLKLIPDFFVPLDILVEKMSLKSLGKDAAEHKQPLERDSEKLFRDFIGNNNDCIDLVSLKMGDIGGGMTHSCFVRLRQWVAKQFEGEVVADHGMSAYEVPEYEHYRVARLIPAVERFVPITEEMCREAVPLLADGRSLLHVFVSAPHLFDVRDSPELSVRFILDPCYVPSVTCSSEEIQRRLDEINESRMRNGVRYPIDRKKRRALARQLQYITNPLPFLDEDVMAHALFDLLPIDGPVIASKLQNMLPRETLNCMPVNLTRFYRKYGHLFRVLDGDNEPVIQRSDLPIPEQRSLSDIGSEEILVLLYNNFPRRRHPKFGTCMERCINGLPRCARLRLRELDLVNDVLRQHPDKVELCGEQDVDLTKVGVVESHPGWLQVFRFVGGYQEELIRRYEALCLKHGQDPNTTTKIG</sequence>
<reference evidence="1 2" key="2">
    <citation type="journal article" date="2012" name="Proc. Natl. Acad. Sci. U.S.A.">
        <title>Antigenic diversity is generated by distinct evolutionary mechanisms in African trypanosome species.</title>
        <authorList>
            <person name="Jackson A.P."/>
            <person name="Berry A."/>
            <person name="Aslett M."/>
            <person name="Allison H.C."/>
            <person name="Burton P."/>
            <person name="Vavrova-Anderson J."/>
            <person name="Brown R."/>
            <person name="Browne H."/>
            <person name="Corton N."/>
            <person name="Hauser H."/>
            <person name="Gamble J."/>
            <person name="Gilderthorp R."/>
            <person name="Marcello L."/>
            <person name="McQuillan J."/>
            <person name="Otto T.D."/>
            <person name="Quail M.A."/>
            <person name="Sanders M.J."/>
            <person name="van Tonder A."/>
            <person name="Ginger M.L."/>
            <person name="Field M.C."/>
            <person name="Barry J.D."/>
            <person name="Hertz-Fowler C."/>
            <person name="Berriman M."/>
        </authorList>
    </citation>
    <scope>NUCLEOTIDE SEQUENCE [LARGE SCALE GENOMIC DNA]</scope>
    <source>
        <strain evidence="1 2">IL3000</strain>
    </source>
</reference>
<dbReference type="EMBL" id="CAEQ01001647">
    <property type="protein sequence ID" value="CCD14788.1"/>
    <property type="molecule type" value="Genomic_DNA"/>
</dbReference>